<proteinExistence type="predicted"/>
<dbReference type="InterPro" id="IPR001584">
    <property type="entry name" value="Integrase_cat-core"/>
</dbReference>
<keyword evidence="4" id="KW-1185">Reference proteome</keyword>
<gene>
    <name evidence="3" type="ORF">HannXRQ_Chr13g0404331</name>
    <name evidence="2" type="ORF">HanXRQr2_Chr13g0589811</name>
</gene>
<dbReference type="PANTHER" id="PTHR42648:SF32">
    <property type="entry name" value="RIBONUCLEASE H-LIKE DOMAIN, GAG-PRE-INTEGRASE DOMAIN PROTEIN-RELATED"/>
    <property type="match status" value="1"/>
</dbReference>
<keyword evidence="2" id="KW-0695">RNA-directed DNA polymerase</keyword>
<dbReference type="Gene3D" id="3.30.420.10">
    <property type="entry name" value="Ribonuclease H-like superfamily/Ribonuclease H"/>
    <property type="match status" value="1"/>
</dbReference>
<dbReference type="GO" id="GO:0015074">
    <property type="term" value="P:DNA integration"/>
    <property type="evidence" value="ECO:0007669"/>
    <property type="project" value="InterPro"/>
</dbReference>
<dbReference type="EMBL" id="MNCJ02000328">
    <property type="protein sequence ID" value="KAF5773549.1"/>
    <property type="molecule type" value="Genomic_DNA"/>
</dbReference>
<protein>
    <submittedName>
        <fullName evidence="3">Putative ribonuclease H-like domain-containing protein</fullName>
    </submittedName>
    <submittedName>
        <fullName evidence="2">RNA-directed DNA polymerase</fullName>
        <ecNumber evidence="2">2.7.7.49</ecNumber>
    </submittedName>
</protein>
<dbReference type="AlphaFoldDB" id="A0A251SS32"/>
<dbReference type="GO" id="GO:0003676">
    <property type="term" value="F:nucleic acid binding"/>
    <property type="evidence" value="ECO:0007669"/>
    <property type="project" value="InterPro"/>
</dbReference>
<reference evidence="3" key="2">
    <citation type="submission" date="2017-02" db="EMBL/GenBank/DDBJ databases">
        <title>Sunflower complete genome.</title>
        <authorList>
            <person name="Langlade N."/>
            <person name="Munos S."/>
        </authorList>
    </citation>
    <scope>NUCLEOTIDE SEQUENCE [LARGE SCALE GENOMIC DNA]</scope>
    <source>
        <tissue evidence="3">Leaves</tissue>
    </source>
</reference>
<dbReference type="STRING" id="4232.A0A251SS32"/>
<reference evidence="2" key="3">
    <citation type="submission" date="2020-06" db="EMBL/GenBank/DDBJ databases">
        <title>Helianthus annuus Genome sequencing and assembly Release 2.</title>
        <authorList>
            <person name="Gouzy J."/>
            <person name="Langlade N."/>
            <person name="Munos S."/>
        </authorList>
    </citation>
    <scope>NUCLEOTIDE SEQUENCE</scope>
    <source>
        <tissue evidence="2">Leaves</tissue>
    </source>
</reference>
<dbReference type="GO" id="GO:0003964">
    <property type="term" value="F:RNA-directed DNA polymerase activity"/>
    <property type="evidence" value="ECO:0007669"/>
    <property type="project" value="UniProtKB-KW"/>
</dbReference>
<evidence type="ECO:0000313" key="3">
    <source>
        <dbReference type="EMBL" id="OTG01648.1"/>
    </source>
</evidence>
<dbReference type="InterPro" id="IPR036397">
    <property type="entry name" value="RNaseH_sf"/>
</dbReference>
<dbReference type="OMA" id="ISHEFCA"/>
<dbReference type="Proteomes" id="UP000215914">
    <property type="component" value="Chromosome 13"/>
</dbReference>
<dbReference type="InParanoid" id="A0A251SS32"/>
<dbReference type="Gramene" id="mRNA:HanXRQr2_Chr13g0589811">
    <property type="protein sequence ID" value="mRNA:HanXRQr2_Chr13g0589811"/>
    <property type="gene ID" value="HanXRQr2_Chr13g0589811"/>
</dbReference>
<feature type="domain" description="Integrase catalytic" evidence="1">
    <location>
        <begin position="156"/>
        <end position="315"/>
    </location>
</feature>
<dbReference type="EC" id="2.7.7.49" evidence="2"/>
<dbReference type="InterPro" id="IPR039537">
    <property type="entry name" value="Retrotran_Ty1/copia-like"/>
</dbReference>
<dbReference type="InterPro" id="IPR012337">
    <property type="entry name" value="RNaseH-like_sf"/>
</dbReference>
<keyword evidence="2" id="KW-0808">Transferase</keyword>
<sequence length="315" mass="35706">MTGDMKLLYDVKSIRGGYVAFAGDKGGYITGEGMISNGIVSFDKINFVQQLDHNLLSVSQICDKQFSVHFDANGCYVLKPGFKIPKEWILLSAPRINDLYVLDMSQAITTSAQATCFVSKATEKDTISWHRRMDVCVSCQKGKQTKKKHPTKKINTVAVPLERLHMDLFGPVKHKSIRGDQYCLVITDDYSRFSWVAFMAHKSETFGIIKNLIIQIENLYKLKVRRIRSDNGTEFKNHAMAEFCTSKGILHEFSAAYTPQQNGVAERKNRTLIETARTMLVESQLPIPFWTEAVASACYTLNRVLTVKRHNKTCF</sequence>
<dbReference type="PROSITE" id="PS50994">
    <property type="entry name" value="INTEGRASE"/>
    <property type="match status" value="1"/>
</dbReference>
<dbReference type="Pfam" id="PF00665">
    <property type="entry name" value="rve"/>
    <property type="match status" value="1"/>
</dbReference>
<evidence type="ECO:0000313" key="4">
    <source>
        <dbReference type="Proteomes" id="UP000215914"/>
    </source>
</evidence>
<accession>A0A251SS32</accession>
<evidence type="ECO:0000313" key="2">
    <source>
        <dbReference type="EMBL" id="KAF5773549.1"/>
    </source>
</evidence>
<evidence type="ECO:0000259" key="1">
    <source>
        <dbReference type="PROSITE" id="PS50994"/>
    </source>
</evidence>
<dbReference type="SUPFAM" id="SSF53098">
    <property type="entry name" value="Ribonuclease H-like"/>
    <property type="match status" value="1"/>
</dbReference>
<dbReference type="EMBL" id="CM007902">
    <property type="protein sequence ID" value="OTG01648.1"/>
    <property type="molecule type" value="Genomic_DNA"/>
</dbReference>
<reference evidence="2 4" key="1">
    <citation type="journal article" date="2017" name="Nature">
        <title>The sunflower genome provides insights into oil metabolism, flowering and Asterid evolution.</title>
        <authorList>
            <person name="Badouin H."/>
            <person name="Gouzy J."/>
            <person name="Grassa C.J."/>
            <person name="Murat F."/>
            <person name="Staton S.E."/>
            <person name="Cottret L."/>
            <person name="Lelandais-Briere C."/>
            <person name="Owens G.L."/>
            <person name="Carrere S."/>
            <person name="Mayjonade B."/>
            <person name="Legrand L."/>
            <person name="Gill N."/>
            <person name="Kane N.C."/>
            <person name="Bowers J.E."/>
            <person name="Hubner S."/>
            <person name="Bellec A."/>
            <person name="Berard A."/>
            <person name="Berges H."/>
            <person name="Blanchet N."/>
            <person name="Boniface M.C."/>
            <person name="Brunel D."/>
            <person name="Catrice O."/>
            <person name="Chaidir N."/>
            <person name="Claudel C."/>
            <person name="Donnadieu C."/>
            <person name="Faraut T."/>
            <person name="Fievet G."/>
            <person name="Helmstetter N."/>
            <person name="King M."/>
            <person name="Knapp S.J."/>
            <person name="Lai Z."/>
            <person name="Le Paslier M.C."/>
            <person name="Lippi Y."/>
            <person name="Lorenzon L."/>
            <person name="Mandel J.R."/>
            <person name="Marage G."/>
            <person name="Marchand G."/>
            <person name="Marquand E."/>
            <person name="Bret-Mestries E."/>
            <person name="Morien E."/>
            <person name="Nambeesan S."/>
            <person name="Nguyen T."/>
            <person name="Pegot-Espagnet P."/>
            <person name="Pouilly N."/>
            <person name="Raftis F."/>
            <person name="Sallet E."/>
            <person name="Schiex T."/>
            <person name="Thomas J."/>
            <person name="Vandecasteele C."/>
            <person name="Vares D."/>
            <person name="Vear F."/>
            <person name="Vautrin S."/>
            <person name="Crespi M."/>
            <person name="Mangin B."/>
            <person name="Burke J.M."/>
            <person name="Salse J."/>
            <person name="Munos S."/>
            <person name="Vincourt P."/>
            <person name="Rieseberg L.H."/>
            <person name="Langlade N.B."/>
        </authorList>
    </citation>
    <scope>NUCLEOTIDE SEQUENCE [LARGE SCALE GENOMIC DNA]</scope>
    <source>
        <strain evidence="4">cv. SF193</strain>
        <tissue evidence="2">Leaves</tissue>
    </source>
</reference>
<keyword evidence="2" id="KW-0548">Nucleotidyltransferase</keyword>
<dbReference type="PANTHER" id="PTHR42648">
    <property type="entry name" value="TRANSPOSASE, PUTATIVE-RELATED"/>
    <property type="match status" value="1"/>
</dbReference>
<organism evidence="3 4">
    <name type="scientific">Helianthus annuus</name>
    <name type="common">Common sunflower</name>
    <dbReference type="NCBI Taxonomy" id="4232"/>
    <lineage>
        <taxon>Eukaryota</taxon>
        <taxon>Viridiplantae</taxon>
        <taxon>Streptophyta</taxon>
        <taxon>Embryophyta</taxon>
        <taxon>Tracheophyta</taxon>
        <taxon>Spermatophyta</taxon>
        <taxon>Magnoliopsida</taxon>
        <taxon>eudicotyledons</taxon>
        <taxon>Gunneridae</taxon>
        <taxon>Pentapetalae</taxon>
        <taxon>asterids</taxon>
        <taxon>campanulids</taxon>
        <taxon>Asterales</taxon>
        <taxon>Asteraceae</taxon>
        <taxon>Asteroideae</taxon>
        <taxon>Heliantheae alliance</taxon>
        <taxon>Heliantheae</taxon>
        <taxon>Helianthus</taxon>
    </lineage>
</organism>
<name>A0A251SS32_HELAN</name>